<evidence type="ECO:0000256" key="4">
    <source>
        <dbReference type="ARBA" id="ARBA00022857"/>
    </source>
</evidence>
<dbReference type="RefSeq" id="XP_056487097.1">
    <property type="nucleotide sequence ID" value="XM_056631546.1"/>
</dbReference>
<dbReference type="InterPro" id="IPR036259">
    <property type="entry name" value="MFS_trans_sf"/>
</dbReference>
<organism evidence="8 9">
    <name type="scientific">Penicillium cosmopolitanum</name>
    <dbReference type="NCBI Taxonomy" id="1131564"/>
    <lineage>
        <taxon>Eukaryota</taxon>
        <taxon>Fungi</taxon>
        <taxon>Dikarya</taxon>
        <taxon>Ascomycota</taxon>
        <taxon>Pezizomycotina</taxon>
        <taxon>Eurotiomycetes</taxon>
        <taxon>Eurotiomycetidae</taxon>
        <taxon>Eurotiales</taxon>
        <taxon>Aspergillaceae</taxon>
        <taxon>Penicillium</taxon>
    </lineage>
</organism>
<feature type="transmembrane region" description="Helical" evidence="7">
    <location>
        <begin position="408"/>
        <end position="428"/>
    </location>
</feature>
<dbReference type="GeneID" id="81370526"/>
<keyword evidence="9" id="KW-1185">Reference proteome</keyword>
<protein>
    <recommendedName>
        <fullName evidence="10">Major facilitator superfamily (MFS) profile domain-containing protein</fullName>
    </recommendedName>
</protein>
<dbReference type="PANTHER" id="PTHR43791">
    <property type="entry name" value="PERMEASE-RELATED"/>
    <property type="match status" value="1"/>
</dbReference>
<keyword evidence="5 7" id="KW-1133">Transmembrane helix</keyword>
<dbReference type="Gene3D" id="1.20.1250.20">
    <property type="entry name" value="MFS general substrate transporter like domains"/>
    <property type="match status" value="2"/>
</dbReference>
<dbReference type="InterPro" id="IPR036291">
    <property type="entry name" value="NAD(P)-bd_dom_sf"/>
</dbReference>
<dbReference type="GO" id="GO:0016491">
    <property type="term" value="F:oxidoreductase activity"/>
    <property type="evidence" value="ECO:0007669"/>
    <property type="project" value="UniProtKB-ARBA"/>
</dbReference>
<feature type="transmembrane region" description="Helical" evidence="7">
    <location>
        <begin position="434"/>
        <end position="456"/>
    </location>
</feature>
<dbReference type="PRINTS" id="PR00080">
    <property type="entry name" value="SDRFAMILY"/>
</dbReference>
<dbReference type="FunFam" id="3.40.50.720:FF:000084">
    <property type="entry name" value="Short-chain dehydrogenase reductase"/>
    <property type="match status" value="1"/>
</dbReference>
<feature type="transmembrane region" description="Helical" evidence="7">
    <location>
        <begin position="381"/>
        <end position="401"/>
    </location>
</feature>
<comment type="caution">
    <text evidence="8">The sequence shown here is derived from an EMBL/GenBank/DDBJ whole genome shotgun (WGS) entry which is preliminary data.</text>
</comment>
<keyword evidence="2" id="KW-0813">Transport</keyword>
<comment type="subcellular location">
    <subcellularLocation>
        <location evidence="1">Membrane</location>
        <topology evidence="1">Multi-pass membrane protein</topology>
    </subcellularLocation>
</comment>
<feature type="transmembrane region" description="Helical" evidence="7">
    <location>
        <begin position="615"/>
        <end position="637"/>
    </location>
</feature>
<dbReference type="PANTHER" id="PTHR43791:SF18">
    <property type="entry name" value="NICOTINIC ACID TRANSPORTER TNA1, PUTATIVE (AFU_ORTHOLOGUE AFUA_3G03820)-RELATED"/>
    <property type="match status" value="1"/>
</dbReference>
<evidence type="ECO:0000313" key="8">
    <source>
        <dbReference type="EMBL" id="KAJ5391419.1"/>
    </source>
</evidence>
<evidence type="ECO:0000313" key="9">
    <source>
        <dbReference type="Proteomes" id="UP001147747"/>
    </source>
</evidence>
<feature type="transmembrane region" description="Helical" evidence="7">
    <location>
        <begin position="582"/>
        <end position="603"/>
    </location>
</feature>
<dbReference type="PRINTS" id="PR00081">
    <property type="entry name" value="GDHRDH"/>
</dbReference>
<dbReference type="Pfam" id="PF13561">
    <property type="entry name" value="adh_short_C2"/>
    <property type="match status" value="1"/>
</dbReference>
<dbReference type="Proteomes" id="UP001147747">
    <property type="component" value="Unassembled WGS sequence"/>
</dbReference>
<dbReference type="GO" id="GO:0016020">
    <property type="term" value="C:membrane"/>
    <property type="evidence" value="ECO:0007669"/>
    <property type="project" value="UniProtKB-SubCell"/>
</dbReference>
<dbReference type="SUPFAM" id="SSF51735">
    <property type="entry name" value="NAD(P)-binding Rossmann-fold domains"/>
    <property type="match status" value="1"/>
</dbReference>
<dbReference type="EMBL" id="JAPZBU010000008">
    <property type="protein sequence ID" value="KAJ5391419.1"/>
    <property type="molecule type" value="Genomic_DNA"/>
</dbReference>
<dbReference type="Pfam" id="PF07690">
    <property type="entry name" value="MFS_1"/>
    <property type="match status" value="2"/>
</dbReference>
<dbReference type="AlphaFoldDB" id="A0A9W9VXX7"/>
<dbReference type="NCBIfam" id="NF005559">
    <property type="entry name" value="PRK07231.1"/>
    <property type="match status" value="1"/>
</dbReference>
<feature type="transmembrane region" description="Helical" evidence="7">
    <location>
        <begin position="527"/>
        <end position="545"/>
    </location>
</feature>
<dbReference type="Gene3D" id="3.40.50.720">
    <property type="entry name" value="NAD(P)-binding Rossmann-like Domain"/>
    <property type="match status" value="1"/>
</dbReference>
<evidence type="ECO:0000256" key="7">
    <source>
        <dbReference type="SAM" id="Phobius"/>
    </source>
</evidence>
<proteinExistence type="predicted"/>
<dbReference type="FunFam" id="1.20.1250.20:FF:000018">
    <property type="entry name" value="MFS transporter permease"/>
    <property type="match status" value="1"/>
</dbReference>
<name>A0A9W9VXX7_9EURO</name>
<keyword evidence="6 7" id="KW-0472">Membrane</keyword>
<reference evidence="8" key="2">
    <citation type="journal article" date="2023" name="IMA Fungus">
        <title>Comparative genomic study of the Penicillium genus elucidates a diverse pangenome and 15 lateral gene transfer events.</title>
        <authorList>
            <person name="Petersen C."/>
            <person name="Sorensen T."/>
            <person name="Nielsen M.R."/>
            <person name="Sondergaard T.E."/>
            <person name="Sorensen J.L."/>
            <person name="Fitzpatrick D.A."/>
            <person name="Frisvad J.C."/>
            <person name="Nielsen K.L."/>
        </authorList>
    </citation>
    <scope>NUCLEOTIDE SEQUENCE</scope>
    <source>
        <strain evidence="8">IBT 29677</strain>
    </source>
</reference>
<evidence type="ECO:0000256" key="5">
    <source>
        <dbReference type="ARBA" id="ARBA00022989"/>
    </source>
</evidence>
<feature type="transmembrane region" description="Helical" evidence="7">
    <location>
        <begin position="557"/>
        <end position="576"/>
    </location>
</feature>
<accession>A0A9W9VXX7</accession>
<gene>
    <name evidence="8" type="ORF">N7509_006909</name>
</gene>
<evidence type="ECO:0000256" key="2">
    <source>
        <dbReference type="ARBA" id="ARBA00022448"/>
    </source>
</evidence>
<dbReference type="GO" id="GO:0022857">
    <property type="term" value="F:transmembrane transporter activity"/>
    <property type="evidence" value="ECO:0007669"/>
    <property type="project" value="InterPro"/>
</dbReference>
<dbReference type="InterPro" id="IPR011701">
    <property type="entry name" value="MFS"/>
</dbReference>
<dbReference type="PROSITE" id="PS00061">
    <property type="entry name" value="ADH_SHORT"/>
    <property type="match status" value="1"/>
</dbReference>
<dbReference type="InterPro" id="IPR002347">
    <property type="entry name" value="SDR_fam"/>
</dbReference>
<keyword evidence="4" id="KW-0521">NADP</keyword>
<evidence type="ECO:0000256" key="3">
    <source>
        <dbReference type="ARBA" id="ARBA00022692"/>
    </source>
</evidence>
<dbReference type="InterPro" id="IPR020904">
    <property type="entry name" value="Sc_DH/Rdtase_CS"/>
</dbReference>
<feature type="transmembrane region" description="Helical" evidence="7">
    <location>
        <begin position="468"/>
        <end position="492"/>
    </location>
</feature>
<evidence type="ECO:0000256" key="6">
    <source>
        <dbReference type="ARBA" id="ARBA00023136"/>
    </source>
</evidence>
<reference evidence="8" key="1">
    <citation type="submission" date="2022-12" db="EMBL/GenBank/DDBJ databases">
        <authorList>
            <person name="Petersen C."/>
        </authorList>
    </citation>
    <scope>NUCLEOTIDE SEQUENCE</scope>
    <source>
        <strain evidence="8">IBT 29677</strain>
    </source>
</reference>
<evidence type="ECO:0008006" key="10">
    <source>
        <dbReference type="Google" id="ProtNLM"/>
    </source>
</evidence>
<sequence>MRPTIPLSLGRLSGKTALITGAGSGIGEGIAKFFTKEGANVVIADIAKDGGERVEKDIQQSHFEGHGRALFLKFDCTTSRAWKDGLKFARDEFGNLDIVVNNAGTTYNKKSSVEVTEAEFDKIIAVNTKSIYHSVVEIMPYMAEQRRGVFINTSSVAGFKVRPGQVFYGGTKGFVNTITQGLAAEWGPYNIRVNSICPLRSPTALLEKFSGVPDTPEERARFSKSVPLQRMGDVDAIAHAAVYLASDEANFVTGINFPVDGGRLAKYIVSIPNCGKVSNRYCFLRFDSVLPTTMDLEKEPPEHTEEARSVVFLDDREEYDYLSSKFDTKRRDKLLRKIDWRLLPILSLFYLISFMDRANIGNAKLQGLEEDLNLTPGEYNWALTIFFFPYGAFEVPSNLALKFTKPSIWIPIIMLSWGLVMMCMGWVQDYSGLLATRFFLGVTEAGLFPGVTYLCSTWYCRYELQFRIALFYCAASLAGSFSGLLAFGIGFMDDIIHDRIYGTYALSFSLPTTIKILGYTAAQAQLMTIPVYAFASIMCVLNAWVSDRLGRRYHAVVVPYLIGIIGFIICITVDPVEKPGVIYLAMFFIATALFPTTPSVVCWMANNLSGQWKRAVGMALTFTGGNLIGGVVGSNIFLVRESPKFHTAYYIMVAVFGAGILVATFKLWLLIATNKKRNSLIECVPEERLAILDEETKSLGDRSPFFRYTL</sequence>
<dbReference type="OrthoDB" id="2962993at2759"/>
<dbReference type="SUPFAM" id="SSF103473">
    <property type="entry name" value="MFS general substrate transporter"/>
    <property type="match status" value="1"/>
</dbReference>
<feature type="transmembrane region" description="Helical" evidence="7">
    <location>
        <begin position="649"/>
        <end position="671"/>
    </location>
</feature>
<keyword evidence="3 7" id="KW-0812">Transmembrane</keyword>
<evidence type="ECO:0000256" key="1">
    <source>
        <dbReference type="ARBA" id="ARBA00004141"/>
    </source>
</evidence>